<gene>
    <name evidence="3" type="ORF">VFPPC_11251</name>
</gene>
<dbReference type="GeneID" id="28853488"/>
<dbReference type="STRING" id="1380566.A0A179EZ84"/>
<feature type="region of interest" description="Disordered" evidence="1">
    <location>
        <begin position="172"/>
        <end position="195"/>
    </location>
</feature>
<dbReference type="OrthoDB" id="2422134at2759"/>
<dbReference type="PANTHER" id="PTHR38123:SF6">
    <property type="entry name" value="CELL WALL SERINE-THREONINE-RICH GALACTOMANNOPROTEIN MP1 (AFU_ORTHOLOGUE AFUA_4G03240)"/>
    <property type="match status" value="1"/>
</dbReference>
<dbReference type="AlphaFoldDB" id="A0A179EZ84"/>
<dbReference type="KEGG" id="pchm:VFPPC_11251"/>
<dbReference type="Proteomes" id="UP000078397">
    <property type="component" value="Unassembled WGS sequence"/>
</dbReference>
<organism evidence="3 4">
    <name type="scientific">Pochonia chlamydosporia 170</name>
    <dbReference type="NCBI Taxonomy" id="1380566"/>
    <lineage>
        <taxon>Eukaryota</taxon>
        <taxon>Fungi</taxon>
        <taxon>Dikarya</taxon>
        <taxon>Ascomycota</taxon>
        <taxon>Pezizomycotina</taxon>
        <taxon>Sordariomycetes</taxon>
        <taxon>Hypocreomycetidae</taxon>
        <taxon>Hypocreales</taxon>
        <taxon>Clavicipitaceae</taxon>
        <taxon>Pochonia</taxon>
    </lineage>
</organism>
<evidence type="ECO:0000256" key="1">
    <source>
        <dbReference type="SAM" id="MobiDB-lite"/>
    </source>
</evidence>
<dbReference type="GO" id="GO:0005576">
    <property type="term" value="C:extracellular region"/>
    <property type="evidence" value="ECO:0007669"/>
    <property type="project" value="TreeGrafter"/>
</dbReference>
<name>A0A179EZ84_METCM</name>
<dbReference type="EMBL" id="LSBJ02000017">
    <property type="protein sequence ID" value="OAQ58496.1"/>
    <property type="molecule type" value="Genomic_DNA"/>
</dbReference>
<comment type="caution">
    <text evidence="3">The sequence shown here is derived from an EMBL/GenBank/DDBJ whole genome shotgun (WGS) entry which is preliminary data.</text>
</comment>
<dbReference type="PANTHER" id="PTHR38123">
    <property type="entry name" value="CELL WALL SERINE-THREONINE-RICH GALACTOMANNOPROTEIN MP1 (AFU_ORTHOLOGUE AFUA_4G03240)"/>
    <property type="match status" value="1"/>
</dbReference>
<keyword evidence="2" id="KW-0732">Signal</keyword>
<evidence type="ECO:0000313" key="3">
    <source>
        <dbReference type="EMBL" id="OAQ58496.1"/>
    </source>
</evidence>
<reference evidence="3 4" key="1">
    <citation type="journal article" date="2016" name="PLoS Pathog.">
        <title>Biosynthesis of antibiotic leucinostatins in bio-control fungus Purpureocillium lilacinum and their inhibition on phytophthora revealed by genome mining.</title>
        <authorList>
            <person name="Wang G."/>
            <person name="Liu Z."/>
            <person name="Lin R."/>
            <person name="Li E."/>
            <person name="Mao Z."/>
            <person name="Ling J."/>
            <person name="Yang Y."/>
            <person name="Yin W.B."/>
            <person name="Xie B."/>
        </authorList>
    </citation>
    <scope>NUCLEOTIDE SEQUENCE [LARGE SCALE GENOMIC DNA]</scope>
    <source>
        <strain evidence="3">170</strain>
    </source>
</reference>
<protein>
    <submittedName>
        <fullName evidence="3">Hydrophobic surface binding protein A domain-containing protein</fullName>
    </submittedName>
</protein>
<evidence type="ECO:0000313" key="4">
    <source>
        <dbReference type="Proteomes" id="UP000078397"/>
    </source>
</evidence>
<dbReference type="Pfam" id="PF12296">
    <property type="entry name" value="HsbA"/>
    <property type="match status" value="1"/>
</dbReference>
<dbReference type="InterPro" id="IPR021054">
    <property type="entry name" value="Cell_wall_mannoprotein_1"/>
</dbReference>
<feature type="chain" id="PRO_5008101098" evidence="2">
    <location>
        <begin position="17"/>
        <end position="227"/>
    </location>
</feature>
<accession>A0A179EZ84</accession>
<keyword evidence="4" id="KW-1185">Reference proteome</keyword>
<proteinExistence type="predicted"/>
<feature type="signal peptide" evidence="2">
    <location>
        <begin position="1"/>
        <end position="16"/>
    </location>
</feature>
<dbReference type="Gene3D" id="1.20.1280.140">
    <property type="match status" value="1"/>
</dbReference>
<evidence type="ECO:0000256" key="2">
    <source>
        <dbReference type="SAM" id="SignalP"/>
    </source>
</evidence>
<sequence length="227" mass="23885">MKLSLVVTCLAVEALGHQPNVLIRRDLTTITGVLDNVKSDLQKLGDTVKSATDDPAPLLKASNALINTIKAGKTKVDSTSELSFNDAIALIRPVQDLTNLGQSLTSNLKKIRPKLQRLGECVVVRIQVNSITSGSEALIKSVDAKIPESAREIASQLSAKLTKVLQQSQSDFSEQNCNSTAGGAQPTESEPSSSLGNSISAFINPSTSSAAMLIFLGAVATIMVNIA</sequence>
<dbReference type="RefSeq" id="XP_018136643.1">
    <property type="nucleotide sequence ID" value="XM_018289494.1"/>
</dbReference>